<keyword evidence="1" id="KW-0805">Transcription regulation</keyword>
<geneLocation type="plasmid" evidence="8">
    <name>pUW386</name>
</geneLocation>
<dbReference type="GO" id="GO:0006096">
    <property type="term" value="P:glycolytic process"/>
    <property type="evidence" value="ECO:0007669"/>
    <property type="project" value="UniProtKB-KW"/>
</dbReference>
<proteinExistence type="predicted"/>
<dbReference type="EMBL" id="CP039340">
    <property type="protein sequence ID" value="QCX51879.1"/>
    <property type="molecule type" value="Genomic_DNA"/>
</dbReference>
<name>A0A0S4TPQ9_RALSL</name>
<organism evidence="7">
    <name type="scientific">Ralstonia solanacearum</name>
    <name type="common">Pseudomonas solanacearum</name>
    <dbReference type="NCBI Taxonomy" id="305"/>
    <lineage>
        <taxon>Bacteria</taxon>
        <taxon>Pseudomonadati</taxon>
        <taxon>Pseudomonadota</taxon>
        <taxon>Betaproteobacteria</taxon>
        <taxon>Burkholderiales</taxon>
        <taxon>Burkholderiaceae</taxon>
        <taxon>Ralstonia</taxon>
        <taxon>Ralstonia solanacearum species complex</taxon>
    </lineage>
</organism>
<keyword evidence="3" id="KW-0324">Glycolysis</keyword>
<accession>A0A0S4TPQ9</accession>
<feature type="domain" description="SIS" evidence="6">
    <location>
        <begin position="122"/>
        <end position="262"/>
    </location>
</feature>
<dbReference type="PANTHER" id="PTHR30514">
    <property type="entry name" value="GLUCOKINASE"/>
    <property type="match status" value="1"/>
</dbReference>
<dbReference type="Proteomes" id="UP000310553">
    <property type="component" value="Plasmid pUW386"/>
</dbReference>
<evidence type="ECO:0000313" key="7">
    <source>
        <dbReference type="EMBL" id="CUV11517.1"/>
    </source>
</evidence>
<dbReference type="Pfam" id="PF01380">
    <property type="entry name" value="SIS"/>
    <property type="match status" value="1"/>
</dbReference>
<evidence type="ECO:0000256" key="4">
    <source>
        <dbReference type="ARBA" id="ARBA00023163"/>
    </source>
</evidence>
<dbReference type="SUPFAM" id="SSF53697">
    <property type="entry name" value="SIS domain"/>
    <property type="match status" value="1"/>
</dbReference>
<dbReference type="Pfam" id="PF01418">
    <property type="entry name" value="HTH_6"/>
    <property type="match status" value="1"/>
</dbReference>
<evidence type="ECO:0000259" key="5">
    <source>
        <dbReference type="PROSITE" id="PS51071"/>
    </source>
</evidence>
<dbReference type="InterPro" id="IPR046348">
    <property type="entry name" value="SIS_dom_sf"/>
</dbReference>
<dbReference type="Gene3D" id="1.10.10.10">
    <property type="entry name" value="Winged helix-like DNA-binding domain superfamily/Winged helix DNA-binding domain"/>
    <property type="match status" value="1"/>
</dbReference>
<dbReference type="Gene3D" id="3.40.50.10490">
    <property type="entry name" value="Glucose-6-phosphate isomerase like protein, domain 1"/>
    <property type="match status" value="1"/>
</dbReference>
<evidence type="ECO:0000313" key="8">
    <source>
        <dbReference type="EMBL" id="QCX51879.1"/>
    </source>
</evidence>
<evidence type="ECO:0000259" key="6">
    <source>
        <dbReference type="PROSITE" id="PS51464"/>
    </source>
</evidence>
<sequence length="289" mass="30832">MREPMDIVTRISQRATDLRPAEQKVAQTVLGDIAGAAEGSIQTLAERAGVSEASVTRFAKAMGCRDVRELKLKLAQAAAVGQRFLDGGADRPPSSADGILADITHVLEANRALVRPEAFRAAAAALVGARMIAVFGMGGGSTTMADEMRYRLARLGRPVSTYHDAMLQRMVAATLGPEDVVVVFSVTGQVPEIIDGVNIAREYGAKVVAVTAIGSPVAALADILLPIQAMETDFIFKPSSSRYAMMMMIDLLATDVALQQADRSKELLRRIKYVLDAHRGGGNRQPLGD</sequence>
<dbReference type="SUPFAM" id="SSF46689">
    <property type="entry name" value="Homeodomain-like"/>
    <property type="match status" value="1"/>
</dbReference>
<keyword evidence="8" id="KW-0614">Plasmid</keyword>
<dbReference type="EMBL" id="LN899819">
    <property type="protein sequence ID" value="CUV11517.1"/>
    <property type="molecule type" value="Genomic_DNA"/>
</dbReference>
<dbReference type="PROSITE" id="PS51464">
    <property type="entry name" value="SIS"/>
    <property type="match status" value="1"/>
</dbReference>
<dbReference type="InterPro" id="IPR009057">
    <property type="entry name" value="Homeodomain-like_sf"/>
</dbReference>
<dbReference type="GO" id="GO:0097367">
    <property type="term" value="F:carbohydrate derivative binding"/>
    <property type="evidence" value="ECO:0007669"/>
    <property type="project" value="InterPro"/>
</dbReference>
<dbReference type="PROSITE" id="PS51071">
    <property type="entry name" value="HTH_RPIR"/>
    <property type="match status" value="1"/>
</dbReference>
<geneLocation type="plasmid" evidence="9">
    <name>puw386</name>
</geneLocation>
<dbReference type="AlphaFoldDB" id="A0A0S4TPQ9"/>
<dbReference type="RefSeq" id="WP_043899872.1">
    <property type="nucleotide sequence ID" value="NZ_CP103851.1"/>
</dbReference>
<reference evidence="7" key="1">
    <citation type="submission" date="2015-10" db="EMBL/GenBank/DDBJ databases">
        <authorList>
            <person name="Gilbert D.G."/>
        </authorList>
    </citation>
    <scope>NUCLEOTIDE SEQUENCE</scope>
    <source>
        <strain evidence="7">Phyl III-seqv23</strain>
    </source>
</reference>
<reference evidence="8 9" key="2">
    <citation type="submission" date="2019-04" db="EMBL/GenBank/DDBJ databases">
        <title>Complete Genome of UW386 and Higher Quality Genome of UW700.</title>
        <authorList>
            <person name="Jacobs J."/>
            <person name="Perez A."/>
            <person name="Steidl O."/>
            <person name="Allen C."/>
        </authorList>
    </citation>
    <scope>NUCLEOTIDE SEQUENCE [LARGE SCALE GENOMIC DNA]</scope>
    <source>
        <strain evidence="8 9">UW386</strain>
        <plasmid evidence="8">pUW386</plasmid>
        <plasmid evidence="9">puw386</plasmid>
    </source>
</reference>
<keyword evidence="4" id="KW-0804">Transcription</keyword>
<dbReference type="CDD" id="cd05013">
    <property type="entry name" value="SIS_RpiR"/>
    <property type="match status" value="1"/>
</dbReference>
<dbReference type="InterPro" id="IPR000281">
    <property type="entry name" value="HTH_RpiR"/>
</dbReference>
<dbReference type="InterPro" id="IPR036388">
    <property type="entry name" value="WH-like_DNA-bd_sf"/>
</dbReference>
<feature type="domain" description="HTH rpiR-type" evidence="5">
    <location>
        <begin position="5"/>
        <end position="81"/>
    </location>
</feature>
<keyword evidence="2" id="KW-0238">DNA-binding</keyword>
<dbReference type="InterPro" id="IPR001347">
    <property type="entry name" value="SIS_dom"/>
</dbReference>
<evidence type="ECO:0000313" key="9">
    <source>
        <dbReference type="Proteomes" id="UP000310553"/>
    </source>
</evidence>
<evidence type="ECO:0000256" key="3">
    <source>
        <dbReference type="ARBA" id="ARBA00023152"/>
    </source>
</evidence>
<evidence type="ECO:0000256" key="2">
    <source>
        <dbReference type="ARBA" id="ARBA00023125"/>
    </source>
</evidence>
<dbReference type="PATRIC" id="fig|305.106.peg.3161"/>
<dbReference type="GO" id="GO:0003700">
    <property type="term" value="F:DNA-binding transcription factor activity"/>
    <property type="evidence" value="ECO:0007669"/>
    <property type="project" value="InterPro"/>
</dbReference>
<dbReference type="PANTHER" id="PTHR30514:SF1">
    <property type="entry name" value="HTH-TYPE TRANSCRIPTIONAL REGULATOR HEXR-RELATED"/>
    <property type="match status" value="1"/>
</dbReference>
<gene>
    <name evidence="8" type="ORF">E7Z57_23100</name>
    <name evidence="7" type="ORF">RUN39_v1_140089</name>
</gene>
<dbReference type="InterPro" id="IPR047640">
    <property type="entry name" value="RpiR-like"/>
</dbReference>
<dbReference type="InterPro" id="IPR035472">
    <property type="entry name" value="RpiR-like_SIS"/>
</dbReference>
<dbReference type="GO" id="GO:0003677">
    <property type="term" value="F:DNA binding"/>
    <property type="evidence" value="ECO:0007669"/>
    <property type="project" value="UniProtKB-KW"/>
</dbReference>
<evidence type="ECO:0000256" key="1">
    <source>
        <dbReference type="ARBA" id="ARBA00023015"/>
    </source>
</evidence>
<protein>
    <submittedName>
        <fullName evidence="8">MurR/RpiR family transcriptional regulator</fullName>
    </submittedName>
    <submittedName>
        <fullName evidence="7">Putative transcriptional regulator, RpiR family, phosphosugar-binding domain</fullName>
    </submittedName>
</protein>